<protein>
    <recommendedName>
        <fullName evidence="3">Dihydrofolate reductase</fullName>
    </recommendedName>
</protein>
<dbReference type="OrthoDB" id="7631078at2"/>
<evidence type="ECO:0000313" key="1">
    <source>
        <dbReference type="EMBL" id="SHF77429.1"/>
    </source>
</evidence>
<name>A0A1M5EDX0_9HYPH</name>
<keyword evidence="2" id="KW-1185">Reference proteome</keyword>
<dbReference type="STRING" id="1122133.SAMN02745157_2972"/>
<dbReference type="SUPFAM" id="SSF53597">
    <property type="entry name" value="Dihydrofolate reductase-like"/>
    <property type="match status" value="1"/>
</dbReference>
<dbReference type="InterPro" id="IPR024072">
    <property type="entry name" value="DHFR-like_dom_sf"/>
</dbReference>
<dbReference type="Proteomes" id="UP000184485">
    <property type="component" value="Unassembled WGS sequence"/>
</dbReference>
<reference evidence="1 2" key="1">
    <citation type="submission" date="2016-11" db="EMBL/GenBank/DDBJ databases">
        <authorList>
            <person name="Jaros S."/>
            <person name="Januszkiewicz K."/>
            <person name="Wedrychowicz H."/>
        </authorList>
    </citation>
    <scope>NUCLEOTIDE SEQUENCE [LARGE SCALE GENOMIC DNA]</scope>
    <source>
        <strain evidence="1 2">DSM 19436</strain>
    </source>
</reference>
<evidence type="ECO:0008006" key="3">
    <source>
        <dbReference type="Google" id="ProtNLM"/>
    </source>
</evidence>
<gene>
    <name evidence="1" type="ORF">SAMN02745157_2972</name>
</gene>
<dbReference type="Gene3D" id="3.40.430.10">
    <property type="entry name" value="Dihydrofolate Reductase, subunit A"/>
    <property type="match status" value="1"/>
</dbReference>
<dbReference type="EMBL" id="FQUP01000002">
    <property type="protein sequence ID" value="SHF77429.1"/>
    <property type="molecule type" value="Genomic_DNA"/>
</dbReference>
<sequence>MPRYEIHGHAIVSEDDCIAEPDGAMPPALRNDADWRRFQHELDKAALQVVGRFSHETFPNRAGRRRMVVSSQVDGVELRNDVWWWNPGEASLGEALKKAAPDGGLIAVPGGRRVNDLFLSLGFDAFHLARHAGVRIPGGIPVFSRAWAAGSAERLLASHGLHPTPPVILDPEASVSVTVWVR</sequence>
<accession>A0A1M5EDX0</accession>
<evidence type="ECO:0000313" key="2">
    <source>
        <dbReference type="Proteomes" id="UP000184485"/>
    </source>
</evidence>
<dbReference type="AlphaFoldDB" id="A0A1M5EDX0"/>
<organism evidence="1 2">
    <name type="scientific">Kaistia soli DSM 19436</name>
    <dbReference type="NCBI Taxonomy" id="1122133"/>
    <lineage>
        <taxon>Bacteria</taxon>
        <taxon>Pseudomonadati</taxon>
        <taxon>Pseudomonadota</taxon>
        <taxon>Alphaproteobacteria</taxon>
        <taxon>Hyphomicrobiales</taxon>
        <taxon>Kaistiaceae</taxon>
        <taxon>Kaistia</taxon>
    </lineage>
</organism>
<proteinExistence type="predicted"/>